<evidence type="ECO:0000313" key="15">
    <source>
        <dbReference type="EMBL" id="KAF2893384.1"/>
    </source>
</evidence>
<dbReference type="GO" id="GO:0005634">
    <property type="term" value="C:nucleus"/>
    <property type="evidence" value="ECO:0007669"/>
    <property type="project" value="UniProtKB-SubCell"/>
</dbReference>
<feature type="region of interest" description="Disordered" evidence="13">
    <location>
        <begin position="1114"/>
        <end position="1163"/>
    </location>
</feature>
<dbReference type="GO" id="GO:0045944">
    <property type="term" value="P:positive regulation of transcription by RNA polymerase II"/>
    <property type="evidence" value="ECO:0007669"/>
    <property type="project" value="TreeGrafter"/>
</dbReference>
<feature type="compositionally biased region" description="Basic and acidic residues" evidence="13">
    <location>
        <begin position="515"/>
        <end position="559"/>
    </location>
</feature>
<feature type="compositionally biased region" description="Basic and acidic residues" evidence="13">
    <location>
        <begin position="10"/>
        <end position="20"/>
    </location>
</feature>
<keyword evidence="2" id="KW-0217">Developmental protein</keyword>
<dbReference type="GO" id="GO:0008270">
    <property type="term" value="F:zinc ion binding"/>
    <property type="evidence" value="ECO:0007669"/>
    <property type="project" value="UniProtKB-KW"/>
</dbReference>
<dbReference type="PANTHER" id="PTHR24403">
    <property type="entry name" value="ZINC FINGER PROTEIN"/>
    <property type="match status" value="1"/>
</dbReference>
<feature type="region of interest" description="Disordered" evidence="13">
    <location>
        <begin position="889"/>
        <end position="924"/>
    </location>
</feature>
<evidence type="ECO:0000256" key="5">
    <source>
        <dbReference type="ARBA" id="ARBA00022771"/>
    </source>
</evidence>
<evidence type="ECO:0000256" key="12">
    <source>
        <dbReference type="ARBA" id="ARBA00080128"/>
    </source>
</evidence>
<feature type="region of interest" description="Disordered" evidence="13">
    <location>
        <begin position="801"/>
        <end position="823"/>
    </location>
</feature>
<keyword evidence="3" id="KW-0479">Metal-binding</keyword>
<evidence type="ECO:0000256" key="13">
    <source>
        <dbReference type="SAM" id="MobiDB-lite"/>
    </source>
</evidence>
<evidence type="ECO:0000256" key="10">
    <source>
        <dbReference type="ARBA" id="ARBA00061755"/>
    </source>
</evidence>
<keyword evidence="6" id="KW-0221">Differentiation</keyword>
<keyword evidence="16" id="KW-1185">Reference proteome</keyword>
<feature type="compositionally biased region" description="Polar residues" evidence="13">
    <location>
        <begin position="1135"/>
        <end position="1163"/>
    </location>
</feature>
<reference evidence="15" key="1">
    <citation type="submission" date="2019-08" db="EMBL/GenBank/DDBJ databases">
        <title>The genome of the North American firefly Photinus pyralis.</title>
        <authorList>
            <consortium name="Photinus pyralis genome working group"/>
            <person name="Fallon T.R."/>
            <person name="Sander Lower S.E."/>
            <person name="Weng J.-K."/>
        </authorList>
    </citation>
    <scope>NUCLEOTIDE SEQUENCE</scope>
    <source>
        <strain evidence="15">TRF0915ILg1</strain>
        <tissue evidence="15">Whole body</tissue>
    </source>
</reference>
<comment type="function">
    <text evidence="9">Has a broad role in development, specifically in the genetic pathway SynMuvB that negatively regulates specification of the vulval cell fate. Required for fem-3 3'-UTR-mediated repression in the regulation of the sperm/oocyte switch. Acts by regulating the translation of fem-3 mRNA, by binding to its 3'-UTR.</text>
</comment>
<feature type="compositionally biased region" description="Low complexity" evidence="13">
    <location>
        <begin position="892"/>
        <end position="901"/>
    </location>
</feature>
<evidence type="ECO:0000256" key="8">
    <source>
        <dbReference type="ARBA" id="ARBA00023242"/>
    </source>
</evidence>
<dbReference type="AlphaFoldDB" id="A0A8K0GBG4"/>
<feature type="compositionally biased region" description="Pro residues" evidence="13">
    <location>
        <begin position="413"/>
        <end position="433"/>
    </location>
</feature>
<feature type="region of interest" description="Disordered" evidence="13">
    <location>
        <begin position="187"/>
        <end position="327"/>
    </location>
</feature>
<dbReference type="GO" id="GO:0030154">
    <property type="term" value="P:cell differentiation"/>
    <property type="evidence" value="ECO:0007669"/>
    <property type="project" value="UniProtKB-KW"/>
</dbReference>
<feature type="domain" description="C2H2-type" evidence="14">
    <location>
        <begin position="946"/>
        <end position="967"/>
    </location>
</feature>
<evidence type="ECO:0000256" key="7">
    <source>
        <dbReference type="ARBA" id="ARBA00022833"/>
    </source>
</evidence>
<feature type="compositionally biased region" description="Basic and acidic residues" evidence="13">
    <location>
        <begin position="273"/>
        <end position="286"/>
    </location>
</feature>
<evidence type="ECO:0000313" key="16">
    <source>
        <dbReference type="Proteomes" id="UP000801492"/>
    </source>
</evidence>
<feature type="region of interest" description="Disordered" evidence="13">
    <location>
        <begin position="1"/>
        <end position="44"/>
    </location>
</feature>
<feature type="compositionally biased region" description="Basic and acidic residues" evidence="13">
    <location>
        <begin position="476"/>
        <end position="507"/>
    </location>
</feature>
<evidence type="ECO:0000256" key="1">
    <source>
        <dbReference type="ARBA" id="ARBA00004123"/>
    </source>
</evidence>
<comment type="caution">
    <text evidence="15">The sequence shown here is derived from an EMBL/GenBank/DDBJ whole genome shotgun (WGS) entry which is preliminary data.</text>
</comment>
<dbReference type="PROSITE" id="PS00028">
    <property type="entry name" value="ZINC_FINGER_C2H2_1"/>
    <property type="match status" value="4"/>
</dbReference>
<feature type="domain" description="C2H2-type" evidence="14">
    <location>
        <begin position="685"/>
        <end position="706"/>
    </location>
</feature>
<feature type="domain" description="C2H2-type" evidence="14">
    <location>
        <begin position="984"/>
        <end position="1005"/>
    </location>
</feature>
<dbReference type="EMBL" id="VTPC01008022">
    <property type="protein sequence ID" value="KAF2893384.1"/>
    <property type="molecule type" value="Genomic_DNA"/>
</dbReference>
<evidence type="ECO:0000256" key="9">
    <source>
        <dbReference type="ARBA" id="ARBA00060356"/>
    </source>
</evidence>
<dbReference type="Gene3D" id="3.30.160.60">
    <property type="entry name" value="Classic Zinc Finger"/>
    <property type="match status" value="2"/>
</dbReference>
<dbReference type="SMART" id="SM00355">
    <property type="entry name" value="ZnF_C2H2"/>
    <property type="match status" value="7"/>
</dbReference>
<dbReference type="FunFam" id="3.30.160.60:FF:001612">
    <property type="entry name" value="MEP-1, isoform A"/>
    <property type="match status" value="1"/>
</dbReference>
<feature type="region of interest" description="Disordered" evidence="13">
    <location>
        <begin position="476"/>
        <end position="568"/>
    </location>
</feature>
<feature type="region of interest" description="Disordered" evidence="13">
    <location>
        <begin position="412"/>
        <end position="434"/>
    </location>
</feature>
<organism evidence="15 16">
    <name type="scientific">Ignelater luminosus</name>
    <name type="common">Cucubano</name>
    <name type="synonym">Pyrophorus luminosus</name>
    <dbReference type="NCBI Taxonomy" id="2038154"/>
    <lineage>
        <taxon>Eukaryota</taxon>
        <taxon>Metazoa</taxon>
        <taxon>Ecdysozoa</taxon>
        <taxon>Arthropoda</taxon>
        <taxon>Hexapoda</taxon>
        <taxon>Insecta</taxon>
        <taxon>Pterygota</taxon>
        <taxon>Neoptera</taxon>
        <taxon>Endopterygota</taxon>
        <taxon>Coleoptera</taxon>
        <taxon>Polyphaga</taxon>
        <taxon>Elateriformia</taxon>
        <taxon>Elateroidea</taxon>
        <taxon>Elateridae</taxon>
        <taxon>Agrypninae</taxon>
        <taxon>Pyrophorini</taxon>
        <taxon>Ignelater</taxon>
    </lineage>
</organism>
<keyword evidence="5" id="KW-0863">Zinc-finger</keyword>
<dbReference type="PANTHER" id="PTHR24403:SF106">
    <property type="entry name" value="PR_SET DOMAIN 13"/>
    <property type="match status" value="1"/>
</dbReference>
<evidence type="ECO:0000256" key="3">
    <source>
        <dbReference type="ARBA" id="ARBA00022723"/>
    </source>
</evidence>
<gene>
    <name evidence="15" type="ORF">ILUMI_12778</name>
</gene>
<comment type="subcellular location">
    <subcellularLocation>
        <location evidence="1">Nucleus</location>
    </subcellularLocation>
</comment>
<sequence length="1163" mass="128699">MAAVEMGEVDEIHSNEENIKDGVSVNGDISDYKEDMDDGNTDETNEDIIQVNSESVSENIMNQNSDIEDNGSIHSIEEAEDRECIIEESEENQDESEKMIVEEIIQDDEDSNEQIHEIDNSDGEDDVQISQDDIIDMSNGVNSTKNVKGKNSVVTINDSGEDVVMLDDDNKDPIEVLDYNKETIEVLDDNKDPVENGSIANDSGDDIEISEPTSTDIQTIDDGEVINIDDTPTKKKKKDKVVIDSGPPRRSSRNLNREKKSYIEDEGVESEQQNEKDQEQEDHSSEGSDIEEVMPQDPLAVADPSPTPLPPQNQKPISKKSRVSSSTIVVKDTKCLAEIASKSTTNNNNNNKKEPTLVIIDTNSILSGRGPVPIAQKSAISAPISNSFSMLPMALPAQGIYPANMRATITPIPMTPPAPPPKPTAAPPPPQPVLPTLTDDMFVVEAPSFIVPYVYEKPPIKDLKEFVKALENEIANEQKKKSDQEKKSGEEKPDKEKEEGDKERKEDCTEDEKESDNKKGTENKEHSEESMEVDKEKSEGTDNEKENKKDESTDGKASTETDLPAMPVPSATTLAAELRKPPATYFDSPLGKFFMGIGYSLVQEAVQSDLLKQQKRRRDREGGQNPDTLKTINSLMKNLEYTKENNEPYHMETKKCEFCSFKTESALAMAYHLETPHMKNYIYRCNFCPYEVRSPHDILFHMEVQHGVRGRLERAPAFHQCPNCPFEDNQKGKLSRHLVACARKFKPERNLEPPADYEPPAKIPRAPRMKQQGLGTAAAVYQAMARTSQYQMMSKMPSNLSAMQRGRGRPSLGVPPAKQPGAIRSVTPTNMLYKQAASMSGGSVLVPTNYQLSGNQLYQVVGGHEMGGRLGPSSATAFLPSISAAPNSITIQQQQQQQQQQSPLSKMKPVQQPSISITPLPRGSAATGVTITKPGDSNPKNSFVICEICDGYIKDLEQLRNHMQWIHKVKIHPKMIYNRPPLNCQKCQFRFFTDQGLERHLLGSHGLVTSSMQEAANRSKDAGRCPVCGRVYQWKLLNHVARDHNMTLKPAHLSYKCTVCTATFGMYKQFESHVYSAHSVVAKRVMDKKNTSATPTSSTKNESVLKPLKINDEITIIPQPAKPSNGASGGKEESVPSTSGTSISARNSTGYSNGNPGTSKSRC</sequence>
<accession>A0A8K0GBG4</accession>
<proteinExistence type="predicted"/>
<evidence type="ECO:0000256" key="11">
    <source>
        <dbReference type="ARBA" id="ARBA00071730"/>
    </source>
</evidence>
<keyword evidence="8" id="KW-0539">Nucleus</keyword>
<keyword evidence="4" id="KW-0677">Repeat</keyword>
<evidence type="ECO:0000259" key="14">
    <source>
        <dbReference type="PROSITE" id="PS00028"/>
    </source>
</evidence>
<feature type="domain" description="C2H2-type" evidence="14">
    <location>
        <begin position="1057"/>
        <end position="1078"/>
    </location>
</feature>
<evidence type="ECO:0000256" key="2">
    <source>
        <dbReference type="ARBA" id="ARBA00022473"/>
    </source>
</evidence>
<feature type="region of interest" description="Disordered" evidence="13">
    <location>
        <begin position="107"/>
        <end position="127"/>
    </location>
</feature>
<dbReference type="Proteomes" id="UP000801492">
    <property type="component" value="Unassembled WGS sequence"/>
</dbReference>
<name>A0A8K0GBG4_IGNLU</name>
<comment type="subunit">
    <text evidence="10">Interacts with hda-1, let-418, lin-1, mog-1, mog-4, mog-5, mog-6, pie-1 and unc-98.</text>
</comment>
<feature type="compositionally biased region" description="Acidic residues" evidence="13">
    <location>
        <begin position="34"/>
        <end position="44"/>
    </location>
</feature>
<protein>
    <recommendedName>
        <fullName evidence="11">MOG interacting and ectopic P-granules protein 1</fullName>
    </recommendedName>
    <alternativeName>
        <fullName evidence="12">Nuclear zinc finger protein</fullName>
    </alternativeName>
</protein>
<evidence type="ECO:0000256" key="4">
    <source>
        <dbReference type="ARBA" id="ARBA00022737"/>
    </source>
</evidence>
<evidence type="ECO:0000256" key="6">
    <source>
        <dbReference type="ARBA" id="ARBA00022782"/>
    </source>
</evidence>
<dbReference type="OrthoDB" id="6110130at2759"/>
<dbReference type="InterPro" id="IPR050688">
    <property type="entry name" value="Zinc_finger/UBP_domain"/>
</dbReference>
<dbReference type="InterPro" id="IPR013087">
    <property type="entry name" value="Znf_C2H2_type"/>
</dbReference>
<keyword evidence="7" id="KW-0862">Zinc</keyword>